<evidence type="ECO:0000256" key="1">
    <source>
        <dbReference type="SAM" id="Phobius"/>
    </source>
</evidence>
<protein>
    <submittedName>
        <fullName evidence="2">Uncharacterized protein</fullName>
    </submittedName>
</protein>
<dbReference type="Proteomes" id="UP000547458">
    <property type="component" value="Unassembled WGS sequence"/>
</dbReference>
<proteinExistence type="predicted"/>
<comment type="caution">
    <text evidence="2">The sequence shown here is derived from an EMBL/GenBank/DDBJ whole genome shotgun (WGS) entry which is preliminary data.</text>
</comment>
<keyword evidence="1" id="KW-0812">Transmembrane</keyword>
<keyword evidence="1" id="KW-1133">Transmembrane helix</keyword>
<dbReference type="EMBL" id="JAATJL010000001">
    <property type="protein sequence ID" value="NJC22578.1"/>
    <property type="molecule type" value="Genomic_DNA"/>
</dbReference>
<evidence type="ECO:0000313" key="3">
    <source>
        <dbReference type="Proteomes" id="UP000547458"/>
    </source>
</evidence>
<dbReference type="RefSeq" id="WP_167993253.1">
    <property type="nucleotide sequence ID" value="NZ_JAATJL010000001.1"/>
</dbReference>
<feature type="transmembrane region" description="Helical" evidence="1">
    <location>
        <begin position="12"/>
        <end position="32"/>
    </location>
</feature>
<sequence>MSTRSLGHEVPVIEFLVEFFMPLLSLGVRFAVLDVLDLKLAVDLAVQDFHLTVLELVQVLRERVFGFDPALAHDAPLILDWH</sequence>
<organism evidence="2 3">
    <name type="scientific">Arthrobacter pigmenti</name>
    <dbReference type="NCBI Taxonomy" id="271432"/>
    <lineage>
        <taxon>Bacteria</taxon>
        <taxon>Bacillati</taxon>
        <taxon>Actinomycetota</taxon>
        <taxon>Actinomycetes</taxon>
        <taxon>Micrococcales</taxon>
        <taxon>Micrococcaceae</taxon>
        <taxon>Arthrobacter</taxon>
    </lineage>
</organism>
<name>A0A846RH59_9MICC</name>
<reference evidence="2 3" key="1">
    <citation type="submission" date="2020-03" db="EMBL/GenBank/DDBJ databases">
        <title>Sequencing the genomes of 1000 actinobacteria strains.</title>
        <authorList>
            <person name="Klenk H.-P."/>
        </authorList>
    </citation>
    <scope>NUCLEOTIDE SEQUENCE [LARGE SCALE GENOMIC DNA]</scope>
    <source>
        <strain evidence="2 3">DSM 16403</strain>
    </source>
</reference>
<accession>A0A846RH59</accession>
<evidence type="ECO:0000313" key="2">
    <source>
        <dbReference type="EMBL" id="NJC22578.1"/>
    </source>
</evidence>
<dbReference type="AlphaFoldDB" id="A0A846RH59"/>
<keyword evidence="1" id="KW-0472">Membrane</keyword>
<gene>
    <name evidence="2" type="ORF">BJ994_001654</name>
</gene>
<keyword evidence="3" id="KW-1185">Reference proteome</keyword>